<feature type="region of interest" description="Disordered" evidence="1">
    <location>
        <begin position="177"/>
        <end position="223"/>
    </location>
</feature>
<feature type="compositionally biased region" description="Low complexity" evidence="1">
    <location>
        <begin position="207"/>
        <end position="219"/>
    </location>
</feature>
<evidence type="ECO:0000256" key="1">
    <source>
        <dbReference type="SAM" id="MobiDB-lite"/>
    </source>
</evidence>
<evidence type="ECO:0000313" key="3">
    <source>
        <dbReference type="Proteomes" id="UP001488805"/>
    </source>
</evidence>
<feature type="compositionally biased region" description="Polar residues" evidence="1">
    <location>
        <begin position="247"/>
        <end position="277"/>
    </location>
</feature>
<keyword evidence="3" id="KW-1185">Reference proteome</keyword>
<dbReference type="Proteomes" id="UP001488805">
    <property type="component" value="Unassembled WGS sequence"/>
</dbReference>
<comment type="caution">
    <text evidence="2">The sequence shown here is derived from an EMBL/GenBank/DDBJ whole genome shotgun (WGS) entry which is preliminary data.</text>
</comment>
<feature type="region of interest" description="Disordered" evidence="1">
    <location>
        <begin position="235"/>
        <end position="277"/>
    </location>
</feature>
<organism evidence="2 3">
    <name type="scientific">Zoarces viviparus</name>
    <name type="common">Viviparous eelpout</name>
    <name type="synonym">Blennius viviparus</name>
    <dbReference type="NCBI Taxonomy" id="48416"/>
    <lineage>
        <taxon>Eukaryota</taxon>
        <taxon>Metazoa</taxon>
        <taxon>Chordata</taxon>
        <taxon>Craniata</taxon>
        <taxon>Vertebrata</taxon>
        <taxon>Euteleostomi</taxon>
        <taxon>Actinopterygii</taxon>
        <taxon>Neopterygii</taxon>
        <taxon>Teleostei</taxon>
        <taxon>Neoteleostei</taxon>
        <taxon>Acanthomorphata</taxon>
        <taxon>Eupercaria</taxon>
        <taxon>Perciformes</taxon>
        <taxon>Cottioidei</taxon>
        <taxon>Zoarcales</taxon>
        <taxon>Zoarcidae</taxon>
        <taxon>Zoarcinae</taxon>
        <taxon>Zoarces</taxon>
    </lineage>
</organism>
<protein>
    <submittedName>
        <fullName evidence="2">Uncharacterized protein</fullName>
    </submittedName>
</protein>
<reference evidence="2 3" key="1">
    <citation type="journal article" date="2024" name="Genome Biol. Evol.">
        <title>Chromosome-level genome assembly of the viviparous eelpout Zoarces viviparus.</title>
        <authorList>
            <person name="Fuhrmann N."/>
            <person name="Brasseur M.V."/>
            <person name="Bakowski C.E."/>
            <person name="Podsiadlowski L."/>
            <person name="Prost S."/>
            <person name="Krehenwinkel H."/>
            <person name="Mayer C."/>
        </authorList>
    </citation>
    <scope>NUCLEOTIDE SEQUENCE [LARGE SCALE GENOMIC DNA]</scope>
    <source>
        <strain evidence="2">NO-MEL_2022_Ind0_liver</strain>
    </source>
</reference>
<accession>A0AAW1FVC0</accession>
<sequence length="305" mass="32733">MPLSCYVRWHGGTGKQDHRGPVGKIPTPEEVNGTTTCDRLNVPTAPLFTRPPNTRLSPWPMVEKPVCLLTFLETPPEFHATPGTPSENANSVLKRLCAAFHSVALNIEAAGAQQKHDCDRRMKHTAYEPGDLVWVDLPALARQKLSPKRSGPFKVLPMFGSGGGDIGADYQLLEQRDPRAKPKVTHYNRLKPDRSACSAERNPPSPSGGAAAANSSGPSLLTALSGSRPHVYWSPTTQRCSVPPDRAQTNVCPPTQGAATTSTDVGDNTATGSSSELSPVVLPFEGVRTKSGRCVRPPVRYGTVE</sequence>
<dbReference type="EMBL" id="JBCEZU010000023">
    <property type="protein sequence ID" value="KAK9538465.1"/>
    <property type="molecule type" value="Genomic_DNA"/>
</dbReference>
<feature type="region of interest" description="Disordered" evidence="1">
    <location>
        <begin position="13"/>
        <end position="32"/>
    </location>
</feature>
<evidence type="ECO:0000313" key="2">
    <source>
        <dbReference type="EMBL" id="KAK9538465.1"/>
    </source>
</evidence>
<dbReference type="AlphaFoldDB" id="A0AAW1FVC0"/>
<proteinExistence type="predicted"/>
<gene>
    <name evidence="2" type="ORF">VZT92_003634</name>
</gene>
<name>A0AAW1FVC0_ZOAVI</name>